<gene>
    <name evidence="2" type="ORF">SRB5_29070</name>
</gene>
<evidence type="ECO:0000256" key="1">
    <source>
        <dbReference type="ARBA" id="ARBA00005437"/>
    </source>
</evidence>
<dbReference type="AlphaFoldDB" id="A0A7K0CH41"/>
<proteinExistence type="inferred from homology"/>
<comment type="caution">
    <text evidence="2">The sequence shown here is derived from an EMBL/GenBank/DDBJ whole genome shotgun (WGS) entry which is preliminary data.</text>
</comment>
<evidence type="ECO:0000313" key="2">
    <source>
        <dbReference type="EMBL" id="MQY12768.1"/>
    </source>
</evidence>
<dbReference type="InterPro" id="IPR038595">
    <property type="entry name" value="LOR_sf"/>
</dbReference>
<reference evidence="2 3" key="1">
    <citation type="submission" date="2019-10" db="EMBL/GenBank/DDBJ databases">
        <title>Streptomyces smaragdinus sp. nov. and Streptomyces fabii sp. nov., isolated from the gut of fungus growing-termite Macrotermes natalensis.</title>
        <authorList>
            <person name="Schwitalla J."/>
            <person name="Benndorf R."/>
            <person name="Martin K."/>
            <person name="De Beer W."/>
            <person name="Kaster A.-K."/>
            <person name="Vollmers J."/>
            <person name="Poulsen M."/>
            <person name="Beemelmanns C."/>
        </authorList>
    </citation>
    <scope>NUCLEOTIDE SEQUENCE [LARGE SCALE GENOMIC DNA]</scope>
    <source>
        <strain evidence="2 3">RB5</strain>
    </source>
</reference>
<organism evidence="2 3">
    <name type="scientific">Streptomyces smaragdinus</name>
    <dbReference type="NCBI Taxonomy" id="2585196"/>
    <lineage>
        <taxon>Bacteria</taxon>
        <taxon>Bacillati</taxon>
        <taxon>Actinomycetota</taxon>
        <taxon>Actinomycetes</taxon>
        <taxon>Kitasatosporales</taxon>
        <taxon>Streptomycetaceae</taxon>
        <taxon>Streptomyces</taxon>
    </lineage>
</organism>
<sequence>MREKVFDVGDDFWIEDENGRPAFLVDGKVLRVRETLQLKEPDGRVALVVRQKLAALRPSMTIERADGELVCTVAKKRLALLRERYRAELATGEELTVTGNIIDKEFDIDFGDERLARVSKKWFRVRDTYAVDIRREDADAALLLAVAVSVDRLENRLRERVE</sequence>
<protein>
    <submittedName>
        <fullName evidence="2">Uncharacterized protein</fullName>
    </submittedName>
</protein>
<evidence type="ECO:0000313" key="3">
    <source>
        <dbReference type="Proteomes" id="UP000466345"/>
    </source>
</evidence>
<dbReference type="InterPro" id="IPR007612">
    <property type="entry name" value="LOR"/>
</dbReference>
<dbReference type="Pfam" id="PF04525">
    <property type="entry name" value="LOR"/>
    <property type="match status" value="1"/>
</dbReference>
<dbReference type="Gene3D" id="2.40.160.200">
    <property type="entry name" value="LURP1-related"/>
    <property type="match status" value="1"/>
</dbReference>
<dbReference type="Proteomes" id="UP000466345">
    <property type="component" value="Unassembled WGS sequence"/>
</dbReference>
<name>A0A7K0CH41_9ACTN</name>
<dbReference type="InterPro" id="IPR025659">
    <property type="entry name" value="Tubby-like_C"/>
</dbReference>
<accession>A0A7K0CH41</accession>
<dbReference type="SUPFAM" id="SSF54518">
    <property type="entry name" value="Tubby C-terminal domain-like"/>
    <property type="match status" value="1"/>
</dbReference>
<comment type="similarity">
    <text evidence="1">Belongs to the LOR family.</text>
</comment>
<keyword evidence="3" id="KW-1185">Reference proteome</keyword>
<dbReference type="EMBL" id="WEGJ01000008">
    <property type="protein sequence ID" value="MQY12768.1"/>
    <property type="molecule type" value="Genomic_DNA"/>
</dbReference>